<accession>A0A6G0ZNK1</accession>
<dbReference type="Proteomes" id="UP000478052">
    <property type="component" value="Unassembled WGS sequence"/>
</dbReference>
<dbReference type="EMBL" id="VUJU01000099">
    <property type="protein sequence ID" value="KAF0773084.1"/>
    <property type="molecule type" value="Genomic_DNA"/>
</dbReference>
<keyword evidence="3" id="KW-1185">Reference proteome</keyword>
<comment type="caution">
    <text evidence="2">The sequence shown here is derived from an EMBL/GenBank/DDBJ whole genome shotgun (WGS) entry which is preliminary data.</text>
</comment>
<gene>
    <name evidence="2" type="ORF">FWK35_00005371</name>
</gene>
<protein>
    <submittedName>
        <fullName evidence="2">Uncharacterized protein</fullName>
    </submittedName>
</protein>
<proteinExistence type="predicted"/>
<evidence type="ECO:0000313" key="2">
    <source>
        <dbReference type="EMBL" id="KAF0773084.1"/>
    </source>
</evidence>
<evidence type="ECO:0000313" key="3">
    <source>
        <dbReference type="Proteomes" id="UP000478052"/>
    </source>
</evidence>
<feature type="compositionally biased region" description="Basic residues" evidence="1">
    <location>
        <begin position="41"/>
        <end position="58"/>
    </location>
</feature>
<feature type="region of interest" description="Disordered" evidence="1">
    <location>
        <begin position="27"/>
        <end position="58"/>
    </location>
</feature>
<organism evidence="2 3">
    <name type="scientific">Aphis craccivora</name>
    <name type="common">Cowpea aphid</name>
    <dbReference type="NCBI Taxonomy" id="307492"/>
    <lineage>
        <taxon>Eukaryota</taxon>
        <taxon>Metazoa</taxon>
        <taxon>Ecdysozoa</taxon>
        <taxon>Arthropoda</taxon>
        <taxon>Hexapoda</taxon>
        <taxon>Insecta</taxon>
        <taxon>Pterygota</taxon>
        <taxon>Neoptera</taxon>
        <taxon>Paraneoptera</taxon>
        <taxon>Hemiptera</taxon>
        <taxon>Sternorrhyncha</taxon>
        <taxon>Aphidomorpha</taxon>
        <taxon>Aphidoidea</taxon>
        <taxon>Aphididae</taxon>
        <taxon>Aphidini</taxon>
        <taxon>Aphis</taxon>
        <taxon>Aphis</taxon>
    </lineage>
</organism>
<evidence type="ECO:0000256" key="1">
    <source>
        <dbReference type="SAM" id="MobiDB-lite"/>
    </source>
</evidence>
<name>A0A6G0ZNK1_APHCR</name>
<dbReference type="AlphaFoldDB" id="A0A6G0ZNK1"/>
<reference evidence="2 3" key="1">
    <citation type="submission" date="2019-08" db="EMBL/GenBank/DDBJ databases">
        <title>Whole genome of Aphis craccivora.</title>
        <authorList>
            <person name="Voronova N.V."/>
            <person name="Shulinski R.S."/>
            <person name="Bandarenka Y.V."/>
            <person name="Zhorov D.G."/>
            <person name="Warner D."/>
        </authorList>
    </citation>
    <scope>NUCLEOTIDE SEQUENCE [LARGE SCALE GENOMIC DNA]</scope>
    <source>
        <strain evidence="2">180601</strain>
        <tissue evidence="2">Whole Body</tissue>
    </source>
</reference>
<sequence length="102" mass="11473">MHFIHEDVSPLLPCGNTVTAGWAASGARGIEIPPSPTARERARHRGRRRHRASTSHHRAIRCRRSKEIAFALRARFVDDTNDGRVRRDYYPCGGAFPVLVCP</sequence>